<dbReference type="PANTHER" id="PTHR34065:SF2">
    <property type="entry name" value="OS10G0520900 PROTEIN"/>
    <property type="match status" value="1"/>
</dbReference>
<feature type="compositionally biased region" description="Basic and acidic residues" evidence="1">
    <location>
        <begin position="1"/>
        <end position="12"/>
    </location>
</feature>
<sequence>MNTVADHPEEPITPRSLPPVGERRPRYRDVAQALRCGLREAAADFSFLRLKGLRSILKTLQSVAASEAATRLFRLSQASRELQVVPVLFENSFRKMKDDCNSCELGAEPIKLKRPTTNSEITLALRVLEGCCLLCKDSADSAYRYNAIKACNYLCSYIYIYIYIYISTLEFLSGFHNKIDAVQVLLNLLSTQEVLEQRACLDALVALLVFSSKNEMDFMELQGISKASELLKDKRRDTGIRIKCAEFLLLISGNAYEKGETHMLPKIYEDINQGLGEKCTMLIQAANRFASSLELHKRQDALNAQARCIIELSNRT</sequence>
<evidence type="ECO:0000256" key="1">
    <source>
        <dbReference type="SAM" id="MobiDB-lite"/>
    </source>
</evidence>
<dbReference type="GO" id="GO:0051301">
    <property type="term" value="P:cell division"/>
    <property type="evidence" value="ECO:0007669"/>
    <property type="project" value="UniProtKB-KW"/>
</dbReference>
<comment type="caution">
    <text evidence="2">The sequence shown here is derived from an EMBL/GenBank/DDBJ whole genome shotgun (WGS) entry which is preliminary data.</text>
</comment>
<name>A0A833QM54_9POAL</name>
<evidence type="ECO:0000313" key="2">
    <source>
        <dbReference type="EMBL" id="KAF3321347.1"/>
    </source>
</evidence>
<accession>A0A833QM54</accession>
<keyword evidence="3" id="KW-1185">Reference proteome</keyword>
<keyword evidence="2" id="KW-0131">Cell cycle</keyword>
<dbReference type="OrthoDB" id="5357220at2759"/>
<dbReference type="InterPro" id="IPR011989">
    <property type="entry name" value="ARM-like"/>
</dbReference>
<dbReference type="PANTHER" id="PTHR34065">
    <property type="entry name" value="CELL DIVISION CONTROL PROTEIN 14"/>
    <property type="match status" value="1"/>
</dbReference>
<dbReference type="Gene3D" id="1.25.10.10">
    <property type="entry name" value="Leucine-rich Repeat Variant"/>
    <property type="match status" value="1"/>
</dbReference>
<dbReference type="SUPFAM" id="SSF48371">
    <property type="entry name" value="ARM repeat"/>
    <property type="match status" value="1"/>
</dbReference>
<feature type="region of interest" description="Disordered" evidence="1">
    <location>
        <begin position="1"/>
        <end position="23"/>
    </location>
</feature>
<proteinExistence type="predicted"/>
<dbReference type="AlphaFoldDB" id="A0A833QM54"/>
<dbReference type="Proteomes" id="UP000623129">
    <property type="component" value="Unassembled WGS sequence"/>
</dbReference>
<evidence type="ECO:0000313" key="3">
    <source>
        <dbReference type="Proteomes" id="UP000623129"/>
    </source>
</evidence>
<dbReference type="EMBL" id="SWLB01000027">
    <property type="protein sequence ID" value="KAF3321347.1"/>
    <property type="molecule type" value="Genomic_DNA"/>
</dbReference>
<keyword evidence="2" id="KW-0132">Cell division</keyword>
<reference evidence="2" key="1">
    <citation type="submission" date="2020-01" db="EMBL/GenBank/DDBJ databases">
        <title>Genome sequence of Kobresia littledalei, the first chromosome-level genome in the family Cyperaceae.</title>
        <authorList>
            <person name="Qu G."/>
        </authorList>
    </citation>
    <scope>NUCLEOTIDE SEQUENCE</scope>
    <source>
        <strain evidence="2">C.B.Clarke</strain>
        <tissue evidence="2">Leaf</tissue>
    </source>
</reference>
<dbReference type="InterPro" id="IPR016024">
    <property type="entry name" value="ARM-type_fold"/>
</dbReference>
<dbReference type="InterPro" id="IPR012535">
    <property type="entry name" value="Cell_div_Cdc14"/>
</dbReference>
<protein>
    <submittedName>
        <fullName evidence="2">Cell division control protein 14, SIN component</fullName>
    </submittedName>
</protein>
<organism evidence="2 3">
    <name type="scientific">Carex littledalei</name>
    <dbReference type="NCBI Taxonomy" id="544730"/>
    <lineage>
        <taxon>Eukaryota</taxon>
        <taxon>Viridiplantae</taxon>
        <taxon>Streptophyta</taxon>
        <taxon>Embryophyta</taxon>
        <taxon>Tracheophyta</taxon>
        <taxon>Spermatophyta</taxon>
        <taxon>Magnoliopsida</taxon>
        <taxon>Liliopsida</taxon>
        <taxon>Poales</taxon>
        <taxon>Cyperaceae</taxon>
        <taxon>Cyperoideae</taxon>
        <taxon>Cariceae</taxon>
        <taxon>Carex</taxon>
        <taxon>Carex subgen. Euthyceras</taxon>
    </lineage>
</organism>
<gene>
    <name evidence="2" type="ORF">FCM35_KLT14600</name>
</gene>